<dbReference type="InterPro" id="IPR000858">
    <property type="entry name" value="S_locus_glycoprot_dom"/>
</dbReference>
<evidence type="ECO:0000259" key="5">
    <source>
        <dbReference type="PROSITE" id="PS50927"/>
    </source>
</evidence>
<dbReference type="Pfam" id="PF00954">
    <property type="entry name" value="S_locus_glycop"/>
    <property type="match status" value="1"/>
</dbReference>
<dbReference type="InterPro" id="IPR036426">
    <property type="entry name" value="Bulb-type_lectin_dom_sf"/>
</dbReference>
<dbReference type="CDD" id="cd00054">
    <property type="entry name" value="EGF_CA"/>
    <property type="match status" value="1"/>
</dbReference>
<dbReference type="InterPro" id="IPR051343">
    <property type="entry name" value="G-type_lectin_kinases/EP1-like"/>
</dbReference>
<accession>A0A6A6LR96</accession>
<evidence type="ECO:0000313" key="6">
    <source>
        <dbReference type="EMBL" id="KAF2302965.1"/>
    </source>
</evidence>
<feature type="chain" id="PRO_5025410411" description="Bulb-type lectin domain-containing protein" evidence="4">
    <location>
        <begin position="18"/>
        <end position="448"/>
    </location>
</feature>
<name>A0A6A6LR96_HEVBR</name>
<dbReference type="Gene3D" id="2.90.10.10">
    <property type="entry name" value="Bulb-type lectin domain"/>
    <property type="match status" value="2"/>
</dbReference>
<evidence type="ECO:0000256" key="1">
    <source>
        <dbReference type="ARBA" id="ARBA00022729"/>
    </source>
</evidence>
<organism evidence="6 7">
    <name type="scientific">Hevea brasiliensis</name>
    <name type="common">Para rubber tree</name>
    <name type="synonym">Siphonia brasiliensis</name>
    <dbReference type="NCBI Taxonomy" id="3981"/>
    <lineage>
        <taxon>Eukaryota</taxon>
        <taxon>Viridiplantae</taxon>
        <taxon>Streptophyta</taxon>
        <taxon>Embryophyta</taxon>
        <taxon>Tracheophyta</taxon>
        <taxon>Spermatophyta</taxon>
        <taxon>Magnoliopsida</taxon>
        <taxon>eudicotyledons</taxon>
        <taxon>Gunneridae</taxon>
        <taxon>Pentapetalae</taxon>
        <taxon>rosids</taxon>
        <taxon>fabids</taxon>
        <taxon>Malpighiales</taxon>
        <taxon>Euphorbiaceae</taxon>
        <taxon>Crotonoideae</taxon>
        <taxon>Micrandreae</taxon>
        <taxon>Hevea</taxon>
    </lineage>
</organism>
<dbReference type="Pfam" id="PF01453">
    <property type="entry name" value="B_lectin"/>
    <property type="match status" value="1"/>
</dbReference>
<comment type="caution">
    <text evidence="6">The sequence shown here is derived from an EMBL/GenBank/DDBJ whole genome shotgun (WGS) entry which is preliminary data.</text>
</comment>
<dbReference type="Gene3D" id="1.10.510.10">
    <property type="entry name" value="Transferase(Phosphotransferase) domain 1"/>
    <property type="match status" value="1"/>
</dbReference>
<keyword evidence="2" id="KW-1015">Disulfide bond</keyword>
<feature type="domain" description="Bulb-type lectin" evidence="5">
    <location>
        <begin position="36"/>
        <end position="164"/>
    </location>
</feature>
<reference evidence="6 7" key="1">
    <citation type="journal article" date="2020" name="Mol. Plant">
        <title>The Chromosome-Based Rubber Tree Genome Provides New Insights into Spurge Genome Evolution and Rubber Biosynthesis.</title>
        <authorList>
            <person name="Liu J."/>
            <person name="Shi C."/>
            <person name="Shi C.C."/>
            <person name="Li W."/>
            <person name="Zhang Q.J."/>
            <person name="Zhang Y."/>
            <person name="Li K."/>
            <person name="Lu H.F."/>
            <person name="Shi C."/>
            <person name="Zhu S.T."/>
            <person name="Xiao Z.Y."/>
            <person name="Nan H."/>
            <person name="Yue Y."/>
            <person name="Zhu X.G."/>
            <person name="Wu Y."/>
            <person name="Hong X.N."/>
            <person name="Fan G.Y."/>
            <person name="Tong Y."/>
            <person name="Zhang D."/>
            <person name="Mao C.L."/>
            <person name="Liu Y.L."/>
            <person name="Hao S.J."/>
            <person name="Liu W.Q."/>
            <person name="Lv M.Q."/>
            <person name="Zhang H.B."/>
            <person name="Liu Y."/>
            <person name="Hu-Tang G.R."/>
            <person name="Wang J.P."/>
            <person name="Wang J.H."/>
            <person name="Sun Y.H."/>
            <person name="Ni S.B."/>
            <person name="Chen W.B."/>
            <person name="Zhang X.C."/>
            <person name="Jiao Y.N."/>
            <person name="Eichler E.E."/>
            <person name="Li G.H."/>
            <person name="Liu X."/>
            <person name="Gao L.Z."/>
        </authorList>
    </citation>
    <scope>NUCLEOTIDE SEQUENCE [LARGE SCALE GENOMIC DNA]</scope>
    <source>
        <strain evidence="7">cv. GT1</strain>
        <tissue evidence="6">Leaf</tissue>
    </source>
</reference>
<proteinExistence type="predicted"/>
<protein>
    <recommendedName>
        <fullName evidence="5">Bulb-type lectin domain-containing protein</fullName>
    </recommendedName>
</protein>
<evidence type="ECO:0000256" key="2">
    <source>
        <dbReference type="ARBA" id="ARBA00023157"/>
    </source>
</evidence>
<keyword evidence="1 4" id="KW-0732">Signal</keyword>
<dbReference type="AlphaFoldDB" id="A0A6A6LR96"/>
<dbReference type="PANTHER" id="PTHR47976">
    <property type="entry name" value="G-TYPE LECTIN S-RECEPTOR-LIKE SERINE/THREONINE-PROTEIN KINASE SD2-5"/>
    <property type="match status" value="1"/>
</dbReference>
<evidence type="ECO:0000256" key="3">
    <source>
        <dbReference type="ARBA" id="ARBA00023180"/>
    </source>
</evidence>
<dbReference type="GO" id="GO:0048544">
    <property type="term" value="P:recognition of pollen"/>
    <property type="evidence" value="ECO:0007669"/>
    <property type="project" value="InterPro"/>
</dbReference>
<dbReference type="PANTHER" id="PTHR47976:SF30">
    <property type="entry name" value="RECEPTOR-LIKE SERINE_THREONINE-PROTEIN KINASE"/>
    <property type="match status" value="1"/>
</dbReference>
<dbReference type="PROSITE" id="PS50927">
    <property type="entry name" value="BULB_LECTIN"/>
    <property type="match status" value="1"/>
</dbReference>
<dbReference type="InterPro" id="IPR001480">
    <property type="entry name" value="Bulb-type_lectin_dom"/>
</dbReference>
<dbReference type="SMART" id="SM00108">
    <property type="entry name" value="B_lectin"/>
    <property type="match status" value="1"/>
</dbReference>
<dbReference type="Proteomes" id="UP000467840">
    <property type="component" value="Chromosome 16"/>
</dbReference>
<dbReference type="CDD" id="cd00028">
    <property type="entry name" value="B_lectin"/>
    <property type="match status" value="1"/>
</dbReference>
<evidence type="ECO:0000313" key="7">
    <source>
        <dbReference type="Proteomes" id="UP000467840"/>
    </source>
</evidence>
<keyword evidence="7" id="KW-1185">Reference proteome</keyword>
<dbReference type="SUPFAM" id="SSF51110">
    <property type="entry name" value="alpha-D-mannose-specific plant lectins"/>
    <property type="match status" value="1"/>
</dbReference>
<sequence>MLLQLFIILSLPHFQNAQIVYFPAAKVPTSWTINPRTSAYDQIILSNGKTNANYGFACGFYSQNDKRSFYLAIGSAAASIDSSGNQVWTFTDNIAWVANRNRPVGEKAELQLLPDGNLVLKDTDGILVWSTDTNNKSVAGMKMMETGNLVLHDGFNNTVWQSFDHPTDKLLPGQKLLAGQKLVASISKTNVSEGDFYVSLTSKGLVAFYDEIMYFSLYFPDFFPEIQTVESIELTVNGTFGVYALTREGLKLLFPFPRFSNYTRMKYDSKGHLRLYDHNSKSADMLRDYVNECDYPTSCGNYGLCSNGRCSCPAGFAQDNVSKAQGYFTCKEINPTACGNPLSHSLLSYENVNYFNYSAGIVKVTDMASYRSQPEECMHLLPIFMQKAKQDQLIDMVDRSNEDMQLHKSEVVEMMKVAIWCLQSNYTRRPSMSKVVKVLEGNMDVKLI</sequence>
<gene>
    <name evidence="6" type="ORF">GH714_012092</name>
</gene>
<evidence type="ECO:0000256" key="4">
    <source>
        <dbReference type="SAM" id="SignalP"/>
    </source>
</evidence>
<dbReference type="EMBL" id="JAAGAX010000009">
    <property type="protein sequence ID" value="KAF2302965.1"/>
    <property type="molecule type" value="Genomic_DNA"/>
</dbReference>
<feature type="signal peptide" evidence="4">
    <location>
        <begin position="1"/>
        <end position="17"/>
    </location>
</feature>
<keyword evidence="3" id="KW-0325">Glycoprotein</keyword>